<dbReference type="RefSeq" id="WP_088918073.1">
    <property type="nucleotide sequence ID" value="NZ_CP018632.1"/>
</dbReference>
<dbReference type="Pfam" id="PF09952">
    <property type="entry name" value="AbiEi_2"/>
    <property type="match status" value="1"/>
</dbReference>
<accession>A0A2Z2NVH2</accession>
<organism evidence="1 2">
    <name type="scientific">Granulosicoccus antarcticus IMCC3135</name>
    <dbReference type="NCBI Taxonomy" id="1192854"/>
    <lineage>
        <taxon>Bacteria</taxon>
        <taxon>Pseudomonadati</taxon>
        <taxon>Pseudomonadota</taxon>
        <taxon>Gammaproteobacteria</taxon>
        <taxon>Chromatiales</taxon>
        <taxon>Granulosicoccaceae</taxon>
        <taxon>Granulosicoccus</taxon>
    </lineage>
</organism>
<sequence>MDKSQSELDILKLAIEALNSNAGLEAEILDTTTLPGKTTARIPDAELRLLETGEKYRVEVKRHAQNVNLGSLINQIKRLPGPEPGLLAADYINPRMAEKLKEAGVQFIDTCGNAYINQQPVYVLITGKKQLKLSDNSVPSQINRAFEPKGLLVTYAFLEDPSLVAKSYREIARVSAVAVGTVGWVINALKAGHYLGIDASTGRRRITNYEKLLDRWVSAWPEKLKHKHSLGKFTAKDPHWWKHTNIQMYEGYWGGETAAAIYTNHLKPQVATVYIPKHNLAKLIRDSRLSKAREQGQDNDVLVYLYSPFWNTSAQRSLARDNNQELPKETTEPLLENAETAVGLANPIIVYADLIATGDPRNLETAQRLRDEYITEPDRAT</sequence>
<evidence type="ECO:0000313" key="1">
    <source>
        <dbReference type="EMBL" id="ASJ72790.1"/>
    </source>
</evidence>
<reference evidence="1 2" key="1">
    <citation type="submission" date="2016-12" db="EMBL/GenBank/DDBJ databases">
        <authorList>
            <person name="Song W.-J."/>
            <person name="Kurnit D.M."/>
        </authorList>
    </citation>
    <scope>NUCLEOTIDE SEQUENCE [LARGE SCALE GENOMIC DNA]</scope>
    <source>
        <strain evidence="1 2">IMCC3135</strain>
    </source>
</reference>
<gene>
    <name evidence="1" type="ORF">IMCC3135_13525</name>
</gene>
<protein>
    <recommendedName>
        <fullName evidence="3">Restriction endonuclease type IV Mrr domain-containing protein</fullName>
    </recommendedName>
</protein>
<dbReference type="Proteomes" id="UP000250079">
    <property type="component" value="Chromosome"/>
</dbReference>
<dbReference type="OrthoDB" id="6630012at2"/>
<evidence type="ECO:0008006" key="3">
    <source>
        <dbReference type="Google" id="ProtNLM"/>
    </source>
</evidence>
<dbReference type="InterPro" id="IPR019238">
    <property type="entry name" value="AbiEi_2"/>
</dbReference>
<proteinExistence type="predicted"/>
<dbReference type="AlphaFoldDB" id="A0A2Z2NVH2"/>
<name>A0A2Z2NVH2_9GAMM</name>
<keyword evidence="2" id="KW-1185">Reference proteome</keyword>
<dbReference type="KEGG" id="gai:IMCC3135_13525"/>
<dbReference type="EMBL" id="CP018632">
    <property type="protein sequence ID" value="ASJ72790.1"/>
    <property type="molecule type" value="Genomic_DNA"/>
</dbReference>
<evidence type="ECO:0000313" key="2">
    <source>
        <dbReference type="Proteomes" id="UP000250079"/>
    </source>
</evidence>